<reference evidence="2 3" key="2">
    <citation type="submission" date="2018-11" db="EMBL/GenBank/DDBJ databases">
        <authorList>
            <consortium name="Pathogen Informatics"/>
        </authorList>
    </citation>
    <scope>NUCLEOTIDE SEQUENCE [LARGE SCALE GENOMIC DNA]</scope>
    <source>
        <strain evidence="2">Dakar</strain>
        <strain evidence="3">Dakar, Senegal</strain>
    </source>
</reference>
<dbReference type="Proteomes" id="UP000279833">
    <property type="component" value="Unassembled WGS sequence"/>
</dbReference>
<feature type="region of interest" description="Disordered" evidence="1">
    <location>
        <begin position="32"/>
        <end position="61"/>
    </location>
</feature>
<dbReference type="STRING" id="6186.A0A183JUD4"/>
<keyword evidence="3" id="KW-1185">Reference proteome</keyword>
<dbReference type="EMBL" id="UZAK01013512">
    <property type="protein sequence ID" value="VDP03028.1"/>
    <property type="molecule type" value="Genomic_DNA"/>
</dbReference>
<reference evidence="4" key="1">
    <citation type="submission" date="2016-06" db="UniProtKB">
        <authorList>
            <consortium name="WormBaseParasite"/>
        </authorList>
    </citation>
    <scope>IDENTIFICATION</scope>
</reference>
<name>A0A183JUD4_9TREM</name>
<dbReference type="WBParaSite" id="SCUD_0000632501-mRNA-1">
    <property type="protein sequence ID" value="SCUD_0000632501-mRNA-1"/>
    <property type="gene ID" value="SCUD_0000632501"/>
</dbReference>
<sequence>MDKEDKPITEIQGQMNGWVEYFVELLNRSDPSNPPDIQAVPTDLPIHVNPPTTEEIRMSIR</sequence>
<evidence type="ECO:0000313" key="3">
    <source>
        <dbReference type="Proteomes" id="UP000279833"/>
    </source>
</evidence>
<accession>A0A183JUD4</accession>
<evidence type="ECO:0000313" key="2">
    <source>
        <dbReference type="EMBL" id="VDP03028.1"/>
    </source>
</evidence>
<protein>
    <submittedName>
        <fullName evidence="2 4">Uncharacterized protein</fullName>
    </submittedName>
</protein>
<evidence type="ECO:0000313" key="4">
    <source>
        <dbReference type="WBParaSite" id="SCUD_0000632501-mRNA-1"/>
    </source>
</evidence>
<gene>
    <name evidence="2" type="ORF">SCUD_LOCUS6325</name>
</gene>
<organism evidence="4">
    <name type="scientific">Schistosoma curassoni</name>
    <dbReference type="NCBI Taxonomy" id="6186"/>
    <lineage>
        <taxon>Eukaryota</taxon>
        <taxon>Metazoa</taxon>
        <taxon>Spiralia</taxon>
        <taxon>Lophotrochozoa</taxon>
        <taxon>Platyhelminthes</taxon>
        <taxon>Trematoda</taxon>
        <taxon>Digenea</taxon>
        <taxon>Strigeidida</taxon>
        <taxon>Schistosomatoidea</taxon>
        <taxon>Schistosomatidae</taxon>
        <taxon>Schistosoma</taxon>
    </lineage>
</organism>
<dbReference type="AlphaFoldDB" id="A0A183JUD4"/>
<evidence type="ECO:0000256" key="1">
    <source>
        <dbReference type="SAM" id="MobiDB-lite"/>
    </source>
</evidence>
<proteinExistence type="predicted"/>